<dbReference type="Pfam" id="PF00664">
    <property type="entry name" value="ABC_membrane"/>
    <property type="match status" value="1"/>
</dbReference>
<dbReference type="GO" id="GO:0005524">
    <property type="term" value="F:ATP binding"/>
    <property type="evidence" value="ECO:0007669"/>
    <property type="project" value="UniProtKB-KW"/>
</dbReference>
<dbReference type="Proteomes" id="UP000321513">
    <property type="component" value="Unassembled WGS sequence"/>
</dbReference>
<dbReference type="InterPro" id="IPR027417">
    <property type="entry name" value="P-loop_NTPase"/>
</dbReference>
<feature type="transmembrane region" description="Helical" evidence="7">
    <location>
        <begin position="30"/>
        <end position="52"/>
    </location>
</feature>
<dbReference type="InterPro" id="IPR036640">
    <property type="entry name" value="ABC1_TM_sf"/>
</dbReference>
<feature type="transmembrane region" description="Helical" evidence="7">
    <location>
        <begin position="64"/>
        <end position="83"/>
    </location>
</feature>
<keyword evidence="2 7" id="KW-0812">Transmembrane</keyword>
<dbReference type="InterPro" id="IPR003439">
    <property type="entry name" value="ABC_transporter-like_ATP-bd"/>
</dbReference>
<gene>
    <name evidence="10" type="ORF">SAE01_46710</name>
</gene>
<dbReference type="GO" id="GO:0005886">
    <property type="term" value="C:plasma membrane"/>
    <property type="evidence" value="ECO:0007669"/>
    <property type="project" value="UniProtKB-SubCell"/>
</dbReference>
<dbReference type="OrthoDB" id="311344at2"/>
<evidence type="ECO:0000256" key="1">
    <source>
        <dbReference type="ARBA" id="ARBA00004651"/>
    </source>
</evidence>
<dbReference type="PROSITE" id="PS50893">
    <property type="entry name" value="ABC_TRANSPORTER_2"/>
    <property type="match status" value="1"/>
</dbReference>
<evidence type="ECO:0000259" key="8">
    <source>
        <dbReference type="PROSITE" id="PS50893"/>
    </source>
</evidence>
<keyword evidence="4 10" id="KW-0067">ATP-binding</keyword>
<dbReference type="InterPro" id="IPR003593">
    <property type="entry name" value="AAA+_ATPase"/>
</dbReference>
<keyword evidence="5 7" id="KW-1133">Transmembrane helix</keyword>
<dbReference type="PROSITE" id="PS50929">
    <property type="entry name" value="ABC_TM1F"/>
    <property type="match status" value="1"/>
</dbReference>
<dbReference type="InterPro" id="IPR011527">
    <property type="entry name" value="ABC1_TM_dom"/>
</dbReference>
<evidence type="ECO:0000256" key="3">
    <source>
        <dbReference type="ARBA" id="ARBA00022741"/>
    </source>
</evidence>
<feature type="domain" description="ABC transporter" evidence="8">
    <location>
        <begin position="342"/>
        <end position="567"/>
    </location>
</feature>
<evidence type="ECO:0000313" key="11">
    <source>
        <dbReference type="Proteomes" id="UP000321513"/>
    </source>
</evidence>
<dbReference type="PANTHER" id="PTHR43394">
    <property type="entry name" value="ATP-DEPENDENT PERMEASE MDL1, MITOCHONDRIAL"/>
    <property type="match status" value="1"/>
</dbReference>
<name>A0A512BJV9_9BACT</name>
<dbReference type="Gene3D" id="1.20.1560.10">
    <property type="entry name" value="ABC transporter type 1, transmembrane domain"/>
    <property type="match status" value="1"/>
</dbReference>
<accession>A0A512BJV9</accession>
<dbReference type="SUPFAM" id="SSF52540">
    <property type="entry name" value="P-loop containing nucleoside triphosphate hydrolases"/>
    <property type="match status" value="1"/>
</dbReference>
<evidence type="ECO:0000256" key="4">
    <source>
        <dbReference type="ARBA" id="ARBA00022840"/>
    </source>
</evidence>
<comment type="subcellular location">
    <subcellularLocation>
        <location evidence="1">Cell membrane</location>
        <topology evidence="1">Multi-pass membrane protein</topology>
    </subcellularLocation>
</comment>
<dbReference type="PANTHER" id="PTHR43394:SF4">
    <property type="entry name" value="TOXIN SECRETION ABC TRANSPORTER ATP-BINDING PROTEIN"/>
    <property type="match status" value="1"/>
</dbReference>
<dbReference type="EMBL" id="BJYT01000043">
    <property type="protein sequence ID" value="GEO12175.1"/>
    <property type="molecule type" value="Genomic_DNA"/>
</dbReference>
<sequence length="568" mass="63496">MGASANTGVRKTVMRTLDVIRLKKGEIYSIYFFASMYGIIQLSIPLGIQMIVNFIQAYTFSTSLWVLIALVLVGVLFSGALQVTQMRIIERINQKIFSRYALEFAYRIPRLDVKSVDDYYLPELVNRFFDTIGVQKGLGKLLIDIPMASIQIVFGIILLSFYSSVFIVFGILLFIILFFIIYFTSKRGIETNNEESNYKYAVAGWLEEMARAFKTFKLSVDANMHLKESDTLVSKYLDARTSHFKILLIQYWSLIGFKLIITATMLIMGAVLAINNQINIGQFVAAEIVILMIMGSVEKFIFSLDVVYDLFTSVDKLNKVLEKPLEHSGNIPFVGAENGVEIKLRDLSFGFPANPKILHNISAYIPAGNKVCIVGSEGAGKSLLLRMLTGAYNDYTGSVLLNNVPINNYDQRSLHQHTGIILNDQDIFHGTVLNNITLGNTAISLQEITKLAAITQFDEYISHLKDGYNTVLDVAGKRLSKSAIQKILIMRALVHKPGLLLLENPWSALNTENKESIQQHILNELPNATVIVAANDTAFAKKCDQVIIMEHGAIRAMGKTNVVLEFLS</sequence>
<proteinExistence type="predicted"/>
<evidence type="ECO:0000256" key="6">
    <source>
        <dbReference type="ARBA" id="ARBA00023136"/>
    </source>
</evidence>
<feature type="transmembrane region" description="Helical" evidence="7">
    <location>
        <begin position="251"/>
        <end position="274"/>
    </location>
</feature>
<dbReference type="GO" id="GO:0016887">
    <property type="term" value="F:ATP hydrolysis activity"/>
    <property type="evidence" value="ECO:0007669"/>
    <property type="project" value="InterPro"/>
</dbReference>
<dbReference type="SUPFAM" id="SSF90123">
    <property type="entry name" value="ABC transporter transmembrane region"/>
    <property type="match status" value="1"/>
</dbReference>
<dbReference type="AlphaFoldDB" id="A0A512BJV9"/>
<reference evidence="10 11" key="1">
    <citation type="submission" date="2019-07" db="EMBL/GenBank/DDBJ databases">
        <title>Whole genome shotgun sequence of Segetibacter aerophilus NBRC 106135.</title>
        <authorList>
            <person name="Hosoyama A."/>
            <person name="Uohara A."/>
            <person name="Ohji S."/>
            <person name="Ichikawa N."/>
        </authorList>
    </citation>
    <scope>NUCLEOTIDE SEQUENCE [LARGE SCALE GENOMIC DNA]</scope>
    <source>
        <strain evidence="10 11">NBRC 106135</strain>
    </source>
</reference>
<keyword evidence="6 7" id="KW-0472">Membrane</keyword>
<protein>
    <submittedName>
        <fullName evidence="10">ABC transporter ATP-binding protein</fullName>
    </submittedName>
</protein>
<evidence type="ECO:0000256" key="7">
    <source>
        <dbReference type="SAM" id="Phobius"/>
    </source>
</evidence>
<dbReference type="SMART" id="SM00382">
    <property type="entry name" value="AAA"/>
    <property type="match status" value="1"/>
</dbReference>
<dbReference type="RefSeq" id="WP_147206299.1">
    <property type="nucleotide sequence ID" value="NZ_BJYT01000043.1"/>
</dbReference>
<dbReference type="GO" id="GO:0015421">
    <property type="term" value="F:ABC-type oligopeptide transporter activity"/>
    <property type="evidence" value="ECO:0007669"/>
    <property type="project" value="TreeGrafter"/>
</dbReference>
<dbReference type="InterPro" id="IPR039421">
    <property type="entry name" value="Type_1_exporter"/>
</dbReference>
<feature type="transmembrane region" description="Helical" evidence="7">
    <location>
        <begin position="165"/>
        <end position="183"/>
    </location>
</feature>
<evidence type="ECO:0000256" key="5">
    <source>
        <dbReference type="ARBA" id="ARBA00022989"/>
    </source>
</evidence>
<evidence type="ECO:0000259" key="9">
    <source>
        <dbReference type="PROSITE" id="PS50929"/>
    </source>
</evidence>
<dbReference type="Gene3D" id="3.40.50.300">
    <property type="entry name" value="P-loop containing nucleotide triphosphate hydrolases"/>
    <property type="match status" value="1"/>
</dbReference>
<feature type="domain" description="ABC transmembrane type-1" evidence="9">
    <location>
        <begin position="32"/>
        <end position="309"/>
    </location>
</feature>
<evidence type="ECO:0000256" key="2">
    <source>
        <dbReference type="ARBA" id="ARBA00022692"/>
    </source>
</evidence>
<evidence type="ECO:0000313" key="10">
    <source>
        <dbReference type="EMBL" id="GEO12175.1"/>
    </source>
</evidence>
<dbReference type="Pfam" id="PF00005">
    <property type="entry name" value="ABC_tran"/>
    <property type="match status" value="1"/>
</dbReference>
<comment type="caution">
    <text evidence="10">The sequence shown here is derived from an EMBL/GenBank/DDBJ whole genome shotgun (WGS) entry which is preliminary data.</text>
</comment>
<keyword evidence="3" id="KW-0547">Nucleotide-binding</keyword>
<keyword evidence="11" id="KW-1185">Reference proteome</keyword>
<feature type="transmembrane region" description="Helical" evidence="7">
    <location>
        <begin position="141"/>
        <end position="159"/>
    </location>
</feature>
<organism evidence="10 11">
    <name type="scientific">Segetibacter aerophilus</name>
    <dbReference type="NCBI Taxonomy" id="670293"/>
    <lineage>
        <taxon>Bacteria</taxon>
        <taxon>Pseudomonadati</taxon>
        <taxon>Bacteroidota</taxon>
        <taxon>Chitinophagia</taxon>
        <taxon>Chitinophagales</taxon>
        <taxon>Chitinophagaceae</taxon>
        <taxon>Segetibacter</taxon>
    </lineage>
</organism>